<evidence type="ECO:0000313" key="2">
    <source>
        <dbReference type="EMBL" id="SEM85385.1"/>
    </source>
</evidence>
<evidence type="ECO:0000313" key="3">
    <source>
        <dbReference type="Proteomes" id="UP000199158"/>
    </source>
</evidence>
<evidence type="ECO:0000256" key="1">
    <source>
        <dbReference type="SAM" id="Phobius"/>
    </source>
</evidence>
<dbReference type="RefSeq" id="WP_092754220.1">
    <property type="nucleotide sequence ID" value="NZ_FOCG01000001.1"/>
</dbReference>
<feature type="transmembrane region" description="Helical" evidence="1">
    <location>
        <begin position="189"/>
        <end position="208"/>
    </location>
</feature>
<dbReference type="EMBL" id="FOCG01000001">
    <property type="protein sequence ID" value="SEM85385.1"/>
    <property type="molecule type" value="Genomic_DNA"/>
</dbReference>
<feature type="transmembrane region" description="Helical" evidence="1">
    <location>
        <begin position="96"/>
        <end position="117"/>
    </location>
</feature>
<keyword evidence="1" id="KW-0472">Membrane</keyword>
<feature type="transmembrane region" description="Helical" evidence="1">
    <location>
        <begin position="70"/>
        <end position="90"/>
    </location>
</feature>
<feature type="transmembrane region" description="Helical" evidence="1">
    <location>
        <begin position="124"/>
        <end position="155"/>
    </location>
</feature>
<name>A0A1H8BR94_9FIRM</name>
<feature type="transmembrane region" description="Helical" evidence="1">
    <location>
        <begin position="161"/>
        <end position="182"/>
    </location>
</feature>
<gene>
    <name evidence="2" type="ORF">SAMN05216180_2055</name>
</gene>
<reference evidence="2 3" key="1">
    <citation type="submission" date="2016-10" db="EMBL/GenBank/DDBJ databases">
        <authorList>
            <person name="de Groot N.N."/>
        </authorList>
    </citation>
    <scope>NUCLEOTIDE SEQUENCE [LARGE SCALE GENOMIC DNA]</scope>
    <source>
        <strain evidence="2 3">CGMCC 1.5070</strain>
    </source>
</reference>
<feature type="transmembrane region" description="Helical" evidence="1">
    <location>
        <begin position="40"/>
        <end position="63"/>
    </location>
</feature>
<sequence length="236" mass="27087">MTDKEECKIASNLDTNFLKLVAIFAMTCDHVGKFLLPDVLFLQIIGRIAFPIFAYCIAVGSVYTHDIKKYFLRLTVFAFISQPFSVLAAHSNWNDFVQNLLILNIFFTLMIGLAAIYAMKEHKWWLFILLIFAANFINIDYGIGGILLIIVFYLFRNERKISIAFSAVMLAAPFFNQGELFLLGRSFDIQGFAVLALPLIYIKTNFNLKINKYLFYAFYPMHLLAIFLIKVALRIG</sequence>
<feature type="transmembrane region" description="Helical" evidence="1">
    <location>
        <begin position="214"/>
        <end position="233"/>
    </location>
</feature>
<accession>A0A1H8BR94</accession>
<dbReference type="Pfam" id="PF05857">
    <property type="entry name" value="TraX"/>
    <property type="match status" value="1"/>
</dbReference>
<organism evidence="2 3">
    <name type="scientific">Hydrogenoanaerobacterium saccharovorans</name>
    <dbReference type="NCBI Taxonomy" id="474960"/>
    <lineage>
        <taxon>Bacteria</taxon>
        <taxon>Bacillati</taxon>
        <taxon>Bacillota</taxon>
        <taxon>Clostridia</taxon>
        <taxon>Eubacteriales</taxon>
        <taxon>Oscillospiraceae</taxon>
        <taxon>Hydrogenoanaerobacterium</taxon>
    </lineage>
</organism>
<dbReference type="AlphaFoldDB" id="A0A1H8BR94"/>
<dbReference type="Proteomes" id="UP000199158">
    <property type="component" value="Unassembled WGS sequence"/>
</dbReference>
<keyword evidence="3" id="KW-1185">Reference proteome</keyword>
<keyword evidence="1" id="KW-1133">Transmembrane helix</keyword>
<dbReference type="InterPro" id="IPR008875">
    <property type="entry name" value="TraX"/>
</dbReference>
<keyword evidence="1" id="KW-0812">Transmembrane</keyword>
<proteinExistence type="predicted"/>
<dbReference type="OrthoDB" id="9781069at2"/>
<protein>
    <submittedName>
        <fullName evidence="2">TraX protein</fullName>
    </submittedName>
</protein>